<keyword evidence="2 5" id="KW-0489">Methyltransferase</keyword>
<evidence type="ECO:0000313" key="8">
    <source>
        <dbReference type="EMBL" id="QJH98387.1"/>
    </source>
</evidence>
<organism evidence="5">
    <name type="scientific">viral metagenome</name>
    <dbReference type="NCBI Taxonomy" id="1070528"/>
    <lineage>
        <taxon>unclassified sequences</taxon>
        <taxon>metagenomes</taxon>
        <taxon>organismal metagenomes</taxon>
    </lineage>
</organism>
<protein>
    <submittedName>
        <fullName evidence="5">Putative methyltransferase</fullName>
    </submittedName>
</protein>
<reference evidence="5" key="1">
    <citation type="submission" date="2020-03" db="EMBL/GenBank/DDBJ databases">
        <title>The deep terrestrial virosphere.</title>
        <authorList>
            <person name="Holmfeldt K."/>
            <person name="Nilsson E."/>
            <person name="Simone D."/>
            <person name="Lopez-Fernandez M."/>
            <person name="Wu X."/>
            <person name="de Brujin I."/>
            <person name="Lundin D."/>
            <person name="Andersson A."/>
            <person name="Bertilsson S."/>
            <person name="Dopson M."/>
        </authorList>
    </citation>
    <scope>NUCLEOTIDE SEQUENCE</scope>
    <source>
        <strain evidence="7">MM415A01303</strain>
        <strain evidence="6">MM415B01738</strain>
        <strain evidence="5">TM448A01162</strain>
        <strain evidence="8">TM448B01279</strain>
    </source>
</reference>
<comment type="similarity">
    <text evidence="1">Belongs to the N(4)/N(6)-methyltransferase family.</text>
</comment>
<evidence type="ECO:0000256" key="3">
    <source>
        <dbReference type="ARBA" id="ARBA00022679"/>
    </source>
</evidence>
<dbReference type="GO" id="GO:0032259">
    <property type="term" value="P:methylation"/>
    <property type="evidence" value="ECO:0007669"/>
    <property type="project" value="UniProtKB-KW"/>
</dbReference>
<dbReference type="EMBL" id="MT141250">
    <property type="protein sequence ID" value="QJA57022.1"/>
    <property type="molecule type" value="Genomic_DNA"/>
</dbReference>
<dbReference type="InterPro" id="IPR002052">
    <property type="entry name" value="DNA_methylase_N6_adenine_CS"/>
</dbReference>
<dbReference type="EMBL" id="MT144104">
    <property type="protein sequence ID" value="QJA48818.1"/>
    <property type="molecule type" value="Genomic_DNA"/>
</dbReference>
<dbReference type="PRINTS" id="PR00508">
    <property type="entry name" value="S21N4MTFRASE"/>
</dbReference>
<dbReference type="EMBL" id="MT142282">
    <property type="protein sequence ID" value="QJA77424.1"/>
    <property type="molecule type" value="Genomic_DNA"/>
</dbReference>
<dbReference type="InterPro" id="IPR029063">
    <property type="entry name" value="SAM-dependent_MTases_sf"/>
</dbReference>
<evidence type="ECO:0000313" key="5">
    <source>
        <dbReference type="EMBL" id="QJA48818.1"/>
    </source>
</evidence>
<evidence type="ECO:0000313" key="7">
    <source>
        <dbReference type="EMBL" id="QJA77424.1"/>
    </source>
</evidence>
<dbReference type="SUPFAM" id="SSF53335">
    <property type="entry name" value="S-adenosyl-L-methionine-dependent methyltransferases"/>
    <property type="match status" value="1"/>
</dbReference>
<dbReference type="InterPro" id="IPR001091">
    <property type="entry name" value="RM_Methyltransferase"/>
</dbReference>
<dbReference type="InterPro" id="IPR002941">
    <property type="entry name" value="DNA_methylase_N4/N6"/>
</dbReference>
<dbReference type="GO" id="GO:0008170">
    <property type="term" value="F:N-methyltransferase activity"/>
    <property type="evidence" value="ECO:0007669"/>
    <property type="project" value="InterPro"/>
</dbReference>
<dbReference type="Gene3D" id="3.40.50.150">
    <property type="entry name" value="Vaccinia Virus protein VP39"/>
    <property type="match status" value="1"/>
</dbReference>
<name>A0A6H1ZMT0_9ZZZZ</name>
<gene>
    <name evidence="7" type="ORF">MM415A01303_0016</name>
    <name evidence="6" type="ORF">MM415B01738_0006</name>
    <name evidence="5" type="ORF">TM448A01162_0010</name>
    <name evidence="8" type="ORF">TM448B01279_0011</name>
</gene>
<evidence type="ECO:0000259" key="4">
    <source>
        <dbReference type="Pfam" id="PF01555"/>
    </source>
</evidence>
<evidence type="ECO:0000256" key="1">
    <source>
        <dbReference type="ARBA" id="ARBA00006594"/>
    </source>
</evidence>
<dbReference type="PROSITE" id="PS00092">
    <property type="entry name" value="N6_MTASE"/>
    <property type="match status" value="1"/>
</dbReference>
<feature type="domain" description="DNA methylase N-4/N-6" evidence="4">
    <location>
        <begin position="152"/>
        <end position="220"/>
    </location>
</feature>
<dbReference type="GO" id="GO:0003677">
    <property type="term" value="F:DNA binding"/>
    <property type="evidence" value="ECO:0007669"/>
    <property type="project" value="InterPro"/>
</dbReference>
<keyword evidence="3 5" id="KW-0808">Transferase</keyword>
<dbReference type="EMBL" id="MT144730">
    <property type="protein sequence ID" value="QJH98387.1"/>
    <property type="molecule type" value="Genomic_DNA"/>
</dbReference>
<accession>A0A6H1ZMT0</accession>
<dbReference type="Pfam" id="PF01555">
    <property type="entry name" value="N6_N4_Mtase"/>
    <property type="match status" value="1"/>
</dbReference>
<evidence type="ECO:0000313" key="6">
    <source>
        <dbReference type="EMBL" id="QJA57022.1"/>
    </source>
</evidence>
<dbReference type="AlphaFoldDB" id="A0A6H1ZMT0"/>
<sequence length="235" mass="27214">MRVELNDANTQRLKLEKVTPAFAKHVLPAEPSSEVYLEDCVAALKRYADNHFDLAIVDPPYGMDAGKMTMGSGKHKFKKGKDWDAEIPAEEYFIELQRVSKNQIIWGGNYFTEFLPSSNDWIIWDKLNPNLSFSEAEMAWCSINKNTRIFKHYSAKVEEGGKIHPMQKSVRLYEWILMKYAKEGNLILDTHLGSGSSRIAAYKGGFNFVGFEIDKEYYEKQEKRFNDFKSQLRLF</sequence>
<evidence type="ECO:0000256" key="2">
    <source>
        <dbReference type="ARBA" id="ARBA00022603"/>
    </source>
</evidence>
<proteinExistence type="inferred from homology"/>